<evidence type="ECO:0000313" key="2">
    <source>
        <dbReference type="EMBL" id="KAJ1090567.1"/>
    </source>
</evidence>
<organism evidence="2 3">
    <name type="scientific">Pleurodeles waltl</name>
    <name type="common">Iberian ribbed newt</name>
    <dbReference type="NCBI Taxonomy" id="8319"/>
    <lineage>
        <taxon>Eukaryota</taxon>
        <taxon>Metazoa</taxon>
        <taxon>Chordata</taxon>
        <taxon>Craniata</taxon>
        <taxon>Vertebrata</taxon>
        <taxon>Euteleostomi</taxon>
        <taxon>Amphibia</taxon>
        <taxon>Batrachia</taxon>
        <taxon>Caudata</taxon>
        <taxon>Salamandroidea</taxon>
        <taxon>Salamandridae</taxon>
        <taxon>Pleurodelinae</taxon>
        <taxon>Pleurodeles</taxon>
    </lineage>
</organism>
<evidence type="ECO:0000313" key="3">
    <source>
        <dbReference type="Proteomes" id="UP001066276"/>
    </source>
</evidence>
<sequence>MYGPRGRAAAGPGSGPPAPSGVPLGHIVDSSAEASEGPGGGVKANSPSTCHQDSAEAAKQEKRTGRQQVEGEEVTQMESGGGRPGIEGSRPSRWTGSDTTRPGACAGPRVRAAAGIGSGPLAPSGIPKDRVWTMRRHS</sequence>
<proteinExistence type="predicted"/>
<dbReference type="EMBL" id="JANPWB010000015">
    <property type="protein sequence ID" value="KAJ1090567.1"/>
    <property type="molecule type" value="Genomic_DNA"/>
</dbReference>
<dbReference type="Proteomes" id="UP001066276">
    <property type="component" value="Chromosome 11"/>
</dbReference>
<comment type="caution">
    <text evidence="2">The sequence shown here is derived from an EMBL/GenBank/DDBJ whole genome shotgun (WGS) entry which is preliminary data.</text>
</comment>
<accession>A0AAV7LG64</accession>
<protein>
    <submittedName>
        <fullName evidence="2">Uncharacterized protein</fullName>
    </submittedName>
</protein>
<name>A0AAV7LG64_PLEWA</name>
<reference evidence="2" key="1">
    <citation type="journal article" date="2022" name="bioRxiv">
        <title>Sequencing and chromosome-scale assembly of the giantPleurodeles waltlgenome.</title>
        <authorList>
            <person name="Brown T."/>
            <person name="Elewa A."/>
            <person name="Iarovenko S."/>
            <person name="Subramanian E."/>
            <person name="Araus A.J."/>
            <person name="Petzold A."/>
            <person name="Susuki M."/>
            <person name="Suzuki K.-i.T."/>
            <person name="Hayashi T."/>
            <person name="Toyoda A."/>
            <person name="Oliveira C."/>
            <person name="Osipova E."/>
            <person name="Leigh N.D."/>
            <person name="Simon A."/>
            <person name="Yun M.H."/>
        </authorList>
    </citation>
    <scope>NUCLEOTIDE SEQUENCE</scope>
    <source>
        <strain evidence="2">20211129_DDA</strain>
        <tissue evidence="2">Liver</tissue>
    </source>
</reference>
<evidence type="ECO:0000256" key="1">
    <source>
        <dbReference type="SAM" id="MobiDB-lite"/>
    </source>
</evidence>
<gene>
    <name evidence="2" type="ORF">NDU88_003697</name>
</gene>
<keyword evidence="3" id="KW-1185">Reference proteome</keyword>
<feature type="compositionally biased region" description="Low complexity" evidence="1">
    <location>
        <begin position="1"/>
        <end position="11"/>
    </location>
</feature>
<feature type="region of interest" description="Disordered" evidence="1">
    <location>
        <begin position="1"/>
        <end position="138"/>
    </location>
</feature>
<feature type="compositionally biased region" description="Basic and acidic residues" evidence="1">
    <location>
        <begin position="53"/>
        <end position="64"/>
    </location>
</feature>
<dbReference type="AlphaFoldDB" id="A0AAV7LG64"/>